<feature type="transmembrane region" description="Helical" evidence="1">
    <location>
        <begin position="157"/>
        <end position="175"/>
    </location>
</feature>
<organism evidence="2 3">
    <name type="scientific">Tepiditoga spiralis</name>
    <dbReference type="NCBI Taxonomy" id="2108365"/>
    <lineage>
        <taxon>Bacteria</taxon>
        <taxon>Thermotogati</taxon>
        <taxon>Thermotogota</taxon>
        <taxon>Thermotogae</taxon>
        <taxon>Petrotogales</taxon>
        <taxon>Petrotogaceae</taxon>
        <taxon>Tepiditoga</taxon>
    </lineage>
</organism>
<keyword evidence="3" id="KW-1185">Reference proteome</keyword>
<accession>A0A7G1G3U2</accession>
<keyword evidence="1" id="KW-1133">Transmembrane helix</keyword>
<protein>
    <recommendedName>
        <fullName evidence="4">YibE/F family protein</fullName>
    </recommendedName>
</protein>
<dbReference type="PANTHER" id="PTHR41771">
    <property type="entry name" value="MEMBRANE PROTEIN-RELATED"/>
    <property type="match status" value="1"/>
</dbReference>
<keyword evidence="1" id="KW-0472">Membrane</keyword>
<reference evidence="2 3" key="1">
    <citation type="submission" date="2018-06" db="EMBL/GenBank/DDBJ databases">
        <title>Genome sequencing of Oceanotoga sp. sy52.</title>
        <authorList>
            <person name="Mori K."/>
        </authorList>
    </citation>
    <scope>NUCLEOTIDE SEQUENCE [LARGE SCALE GENOMIC DNA]</scope>
    <source>
        <strain evidence="3">sy52</strain>
    </source>
</reference>
<name>A0A7G1G3U2_9BACT</name>
<evidence type="ECO:0000313" key="3">
    <source>
        <dbReference type="Proteomes" id="UP000516361"/>
    </source>
</evidence>
<evidence type="ECO:0000256" key="1">
    <source>
        <dbReference type="SAM" id="Phobius"/>
    </source>
</evidence>
<evidence type="ECO:0008006" key="4">
    <source>
        <dbReference type="Google" id="ProtNLM"/>
    </source>
</evidence>
<feature type="transmembrane region" description="Helical" evidence="1">
    <location>
        <begin position="207"/>
        <end position="227"/>
    </location>
</feature>
<dbReference type="Pfam" id="PF07907">
    <property type="entry name" value="YibE_F"/>
    <property type="match status" value="1"/>
</dbReference>
<keyword evidence="1" id="KW-0812">Transmembrane</keyword>
<dbReference type="PANTHER" id="PTHR41771:SF1">
    <property type="entry name" value="MEMBRANE PROTEIN"/>
    <property type="match status" value="1"/>
</dbReference>
<feature type="transmembrane region" description="Helical" evidence="1">
    <location>
        <begin position="7"/>
        <end position="26"/>
    </location>
</feature>
<dbReference type="InterPro" id="IPR012507">
    <property type="entry name" value="YibE_F"/>
</dbReference>
<dbReference type="EMBL" id="AP018712">
    <property type="protein sequence ID" value="BBE30725.1"/>
    <property type="molecule type" value="Genomic_DNA"/>
</dbReference>
<gene>
    <name evidence="2" type="ORF">OSSY52_08660</name>
</gene>
<feature type="transmembrane region" description="Helical" evidence="1">
    <location>
        <begin position="258"/>
        <end position="282"/>
    </location>
</feature>
<dbReference type="SUPFAM" id="SSF103473">
    <property type="entry name" value="MFS general substrate transporter"/>
    <property type="match status" value="1"/>
</dbReference>
<dbReference type="RefSeq" id="WP_190615795.1">
    <property type="nucleotide sequence ID" value="NZ_AP018712.1"/>
</dbReference>
<evidence type="ECO:0000313" key="2">
    <source>
        <dbReference type="EMBL" id="BBE30725.1"/>
    </source>
</evidence>
<dbReference type="AlphaFoldDB" id="A0A7G1G3U2"/>
<feature type="transmembrane region" description="Helical" evidence="1">
    <location>
        <begin position="132"/>
        <end position="150"/>
    </location>
</feature>
<feature type="transmembrane region" description="Helical" evidence="1">
    <location>
        <begin position="181"/>
        <end position="200"/>
    </location>
</feature>
<feature type="transmembrane region" description="Helical" evidence="1">
    <location>
        <begin position="351"/>
        <end position="375"/>
    </location>
</feature>
<dbReference type="Proteomes" id="UP000516361">
    <property type="component" value="Chromosome"/>
</dbReference>
<dbReference type="KEGG" id="ocy:OSSY52_08660"/>
<sequence length="381" mass="42232">MKKKPEIIVVLSVLFVSIFLMFYSPYEIMEKKKYQEITDYKYAKAKVLEIIEDTTKDKVKNDVSHMRYQKFKLEILTGPHKGEKYIINHAIEIIDVYYILVKEKDSIIISYTENDKNKIMTISLYEINREKYVYGIILIFFISLIIIAKIKGLKSSLTLFFTAIVIIKILLPMILMGYNPINLTIILCSFIALGTLLIIGGVNKKSFSAIIGTMGGLAISGIIAAIIGNLSRVSGLAGDSARMIKFLHRDLQLDFKGILFSAILIGALGAVMDVGLSIASALNEIVSVKPDISNKNLIKSGMNVGKDIVGSMSNTLILAYVGGALQLLILFLATKTHYIQLINIELISSEIITAVSGSIGLIWSVPLTILAFVLLRNKNKK</sequence>
<feature type="transmembrane region" description="Helical" evidence="1">
    <location>
        <begin position="316"/>
        <end position="339"/>
    </location>
</feature>
<dbReference type="InterPro" id="IPR036259">
    <property type="entry name" value="MFS_trans_sf"/>
</dbReference>
<proteinExistence type="predicted"/>
<dbReference type="InParanoid" id="A0A7G1G3U2"/>